<comment type="caution">
    <text evidence="6">The sequence shown here is derived from an EMBL/GenBank/DDBJ whole genome shotgun (WGS) entry which is preliminary data.</text>
</comment>
<feature type="domain" description="DNA2/NAM7 helicase helicase" evidence="3">
    <location>
        <begin position="652"/>
        <end position="770"/>
    </location>
</feature>
<feature type="domain" description="DNA2/NAM7 helicase helicase" evidence="3">
    <location>
        <begin position="1240"/>
        <end position="1328"/>
    </location>
</feature>
<dbReference type="PANTHER" id="PTHR10887">
    <property type="entry name" value="DNA2/NAM7 HELICASE FAMILY"/>
    <property type="match status" value="1"/>
</dbReference>
<feature type="compositionally biased region" description="Basic and acidic residues" evidence="1">
    <location>
        <begin position="1766"/>
        <end position="1778"/>
    </location>
</feature>
<dbReference type="SUPFAM" id="SSF52540">
    <property type="entry name" value="P-loop containing nucleoside triphosphate hydrolases"/>
    <property type="match status" value="1"/>
</dbReference>
<evidence type="ECO:0000313" key="7">
    <source>
        <dbReference type="Proteomes" id="UP000565613"/>
    </source>
</evidence>
<dbReference type="FunFam" id="3.40.50.300:FF:002063">
    <property type="entry name" value="DNA helicase related protein"/>
    <property type="match status" value="1"/>
</dbReference>
<feature type="region of interest" description="Disordered" evidence="1">
    <location>
        <begin position="1802"/>
        <end position="1824"/>
    </location>
</feature>
<protein>
    <submittedName>
        <fullName evidence="6">DUF3320 domain-containing protein</fullName>
    </submittedName>
</protein>
<dbReference type="InterPro" id="IPR047187">
    <property type="entry name" value="SF1_C_Upf1"/>
</dbReference>
<dbReference type="Gene3D" id="3.40.50.300">
    <property type="entry name" value="P-loop containing nucleotide triphosphate hydrolases"/>
    <property type="match status" value="3"/>
</dbReference>
<dbReference type="PANTHER" id="PTHR10887:SF530">
    <property type="entry name" value="SUPERFAMILY I DNA HELICASES"/>
    <property type="match status" value="1"/>
</dbReference>
<evidence type="ECO:0000259" key="5">
    <source>
        <dbReference type="Pfam" id="PF18741"/>
    </source>
</evidence>
<feature type="region of interest" description="Disordered" evidence="1">
    <location>
        <begin position="1716"/>
        <end position="1785"/>
    </location>
</feature>
<organism evidence="6 7">
    <name type="scientific">Parafannyhessea umbonata</name>
    <dbReference type="NCBI Taxonomy" id="604330"/>
    <lineage>
        <taxon>Bacteria</taxon>
        <taxon>Bacillati</taxon>
        <taxon>Actinomycetota</taxon>
        <taxon>Coriobacteriia</taxon>
        <taxon>Coriobacteriales</taxon>
        <taxon>Atopobiaceae</taxon>
        <taxon>Parafannyhessea</taxon>
    </lineage>
</organism>
<evidence type="ECO:0000259" key="4">
    <source>
        <dbReference type="Pfam" id="PF13087"/>
    </source>
</evidence>
<dbReference type="Pfam" id="PF13195">
    <property type="entry name" value="DUF4011"/>
    <property type="match status" value="1"/>
</dbReference>
<dbReference type="Pfam" id="PF13086">
    <property type="entry name" value="AAA_11"/>
    <property type="match status" value="2"/>
</dbReference>
<dbReference type="InterPro" id="IPR021754">
    <property type="entry name" value="DUF3320"/>
</dbReference>
<evidence type="ECO:0000259" key="2">
    <source>
        <dbReference type="Pfam" id="PF11784"/>
    </source>
</evidence>
<evidence type="ECO:0000259" key="3">
    <source>
        <dbReference type="Pfam" id="PF13086"/>
    </source>
</evidence>
<dbReference type="Pfam" id="PF11784">
    <property type="entry name" value="DUF3320"/>
    <property type="match status" value="1"/>
</dbReference>
<dbReference type="SUPFAM" id="SSF52980">
    <property type="entry name" value="Restriction endonuclease-like"/>
    <property type="match status" value="1"/>
</dbReference>
<dbReference type="EMBL" id="JABAGR010000012">
    <property type="protein sequence ID" value="NMF26697.1"/>
    <property type="molecule type" value="Genomic_DNA"/>
</dbReference>
<dbReference type="Pfam" id="PF13087">
    <property type="entry name" value="AAA_12"/>
    <property type="match status" value="1"/>
</dbReference>
<name>A0A7X9Y158_9ACTN</name>
<feature type="domain" description="DNA2/NAM7 helicase-like C-terminal" evidence="4">
    <location>
        <begin position="1347"/>
        <end position="1541"/>
    </location>
</feature>
<feature type="domain" description="DUF3320" evidence="2">
    <location>
        <begin position="1844"/>
        <end position="1884"/>
    </location>
</feature>
<dbReference type="InterPro" id="IPR045055">
    <property type="entry name" value="DNA2/NAM7-like"/>
</dbReference>
<dbReference type="GO" id="GO:0004386">
    <property type="term" value="F:helicase activity"/>
    <property type="evidence" value="ECO:0007669"/>
    <property type="project" value="InterPro"/>
</dbReference>
<dbReference type="InterPro" id="IPR027417">
    <property type="entry name" value="P-loop_NTPase"/>
</dbReference>
<feature type="domain" description="Restriction endonuclease type II-like" evidence="5">
    <location>
        <begin position="1591"/>
        <end position="1686"/>
    </location>
</feature>
<proteinExistence type="predicted"/>
<reference evidence="6 7" key="1">
    <citation type="submission" date="2020-04" db="EMBL/GenBank/DDBJ databases">
        <authorList>
            <person name="Hitch T.C.A."/>
            <person name="Wylensek D."/>
            <person name="Clavel T."/>
        </authorList>
    </citation>
    <scope>NUCLEOTIDE SEQUENCE [LARGE SCALE GENOMIC DNA]</scope>
    <source>
        <strain evidence="6 7">105184</strain>
    </source>
</reference>
<feature type="compositionally biased region" description="Pro residues" evidence="1">
    <location>
        <begin position="1751"/>
        <end position="1762"/>
    </location>
</feature>
<dbReference type="Proteomes" id="UP000565613">
    <property type="component" value="Unassembled WGS sequence"/>
</dbReference>
<dbReference type="InterPro" id="IPR025103">
    <property type="entry name" value="DUF4011"/>
</dbReference>
<gene>
    <name evidence="6" type="ORF">HF885_09740</name>
</gene>
<dbReference type="InterPro" id="IPR011335">
    <property type="entry name" value="Restrct_endonuc-II-like"/>
</dbReference>
<dbReference type="InterPro" id="IPR041679">
    <property type="entry name" value="DNA2/NAM7-like_C"/>
</dbReference>
<dbReference type="InterPro" id="IPR041677">
    <property type="entry name" value="DNA2/NAM7_AAA_11"/>
</dbReference>
<evidence type="ECO:0000313" key="6">
    <source>
        <dbReference type="EMBL" id="NMF26697.1"/>
    </source>
</evidence>
<dbReference type="RefSeq" id="WP_170104730.1">
    <property type="nucleotide sequence ID" value="NZ_JABAGR010000012.1"/>
</dbReference>
<accession>A0A7X9Y158</accession>
<dbReference type="InterPro" id="IPR049468">
    <property type="entry name" value="Restrct_endonuc-II-like_dom"/>
</dbReference>
<sequence>MASNISVSADVLPIFNYSNIQALQRPMQSLAITNDTDSELTDVLVRVDSATDLLTDRDFELPSVPPHTSVEVDCASVTVDSKRLLQLTERMVDNVRIDVVVGGETLASTDCEIVFFAFDQWLGTPETLAAFVTPNHPALAPVIVRASEILREWTGSPSFDGYQSGDANRVRMQAAALFRSLQEQGIVYVGAPASFSAGQRVRMADAVLSQHMATCLDFSCLYASCLEAVDLRPFIVLIKGHAFAGVWLEESTFAEAVEEDATAVSKRFQKGVDQLTVVQATMIAEGSKATFEDAELSARSMVDPATFQCAVDVRRARYSQIIPLPVRVMGDDGWHVEAPKVDLGEAVAPDSMRTSTAVLDVAEDRHTRKQTWERSLLDLSMHNNLLNMRPGARVMPLLIPSVDELEDFLALDNDIVIAPKPNEFPNMDDVASSIIDLSESGKQLLRNEFREGRLRTAFTDAALQRNLNNLYRSSRSSMEETGSNTLFLSLGTLKWVDEKRGGKVRLAPIMLFPVDLVRKSAKAGYVMRLRDEDPQINISLLEMLRQDFGISINGLDPLPADDAGVDTRLVLNTVLSKVMDQKGWEVLENGMVGLFSFSQFVMWSDIRGGEDDLRGNKIVNSMMEGHLTWAPEPIDPDEKVDPSTLLLPAEADSSQMLAIKRAVLDGQSFVLHGPPGTGKSQTISLLIANALARGKRVLFVAEKMAALEVVEHRLAALGLEPFCLEVHSTKATKNHVFEQIKAAAELGRAERPSAYASKAAEVRTLRQRLDTYARGLEQANGAGFTLREQICRYEELARRARPMRVSREFTESIKGQEDFAERINAAERLLAQGREFAPCSRSPLAPVRGTEYAQGMREELPALLSTYVDALRRLDSEAGRAAAATGMPAPSRRGDYEELASALRSAARMAALPGSWVEAQSLQMLLDNLSILLRDHDGLEDLRSRIARRRTDSFFSLDPAAIRARWVEANSKGVLRRGKAVSSVLSELSLSSREPVGKDDVAEFLDELEGWGTASADLARLFDRMRPYLTDFMHADDSVDWRALDARLGEARDLLASGVVAQGLVGGAAGASGVGDLGAAYLESLAAERDARSRVEALLGPLAPIGEDAGWVAGQVAAAESVLGSLDGLRQWMGWNVARARTRSLGLSGLVDYLDDHAVGDDTLDSFECGVFRTMVMASLDSLPGMNAFTGSRFSQVVRQYSRADSQLRDLARQEIYYEVASRTPDLSGPDGATPQAVRLQRALRSRGRNVTIRSVFSECGDVVFSLCPCLLMSPLSVAQYLEPGPGQFDLVVFDEASQLQTCKAVGALSRAKEAVIVGDPKQMPPTSFFQGKVGDEDYEEVADLESVLEDCLALNMPQTYLRWHYRSRHESLIAFSNKRFYENRMLTFPSADDRTSHVAFRKVEGTFERGGARVNRAEAEAVVAEIARRHKDPALSGQSVGVVTFNIPQQTLIEDLFQQACAADASLDAWAHAGDEPVFIKNLENVQGDERDAILFSITYAPDANGRMSMNFGPINREGGWRRLNVAVTRARQGMVVFSSIEPTDIDLNRTSSAGPASLRAFLEYARRGSFGSVSVEEMRASGTDDAIARELCERLAALGYRTKTNVGRSAYRVDAAVVDPADEGRYLAGILLDGRFYRMAGTTRDREIAQPELLEGLGWKVTRVWAIDWWEDPDAVVDEVRRFLEGVLGEKGETIPTPGSAVVAQGDEATLAPAAAPGCAEGHVVTESEAEPEAAPAPEPEPEPEPTPEPEQGPEPAPEPAPEEPQRARAPEDEGPAKVAAAGNADSSLVVIAPGEPEAKGVAPAVTSQDAGQAEASGRRRAYRTAQLEPADPDADLLALEKDDLASVVEAILEVEAPIEEGLLYRRITRHFGVRMGSKVRAKCEEGVKAAHGRRVTQAGRTIVWLRGQDPKSYVIYRVPQGEGDRRSFDELPLEEIAAAALEFIEKNGPCEQEDLVRGVLHELEFSRLTAAAREYLQKGLTFGIRRGLYKRSKSTYLLPDAAE</sequence>
<dbReference type="Pfam" id="PF18741">
    <property type="entry name" value="MTES_1575"/>
    <property type="match status" value="1"/>
</dbReference>
<evidence type="ECO:0000256" key="1">
    <source>
        <dbReference type="SAM" id="MobiDB-lite"/>
    </source>
</evidence>
<dbReference type="CDD" id="cd18808">
    <property type="entry name" value="SF1_C_Upf1"/>
    <property type="match status" value="1"/>
</dbReference>